<evidence type="ECO:0000256" key="1">
    <source>
        <dbReference type="ARBA" id="ARBA00009995"/>
    </source>
</evidence>
<dbReference type="PANTHER" id="PTHR48047:SF182">
    <property type="entry name" value="GLYCOSYLTRANSFERASE"/>
    <property type="match status" value="1"/>
</dbReference>
<keyword evidence="2 3" id="KW-0808">Transferase</keyword>
<dbReference type="Proteomes" id="UP000813463">
    <property type="component" value="Chromosome 5"/>
</dbReference>
<evidence type="ECO:0000256" key="3">
    <source>
        <dbReference type="RuleBase" id="RU003718"/>
    </source>
</evidence>
<dbReference type="InterPro" id="IPR035595">
    <property type="entry name" value="UDP_glycos_trans_CS"/>
</dbReference>
<dbReference type="CDD" id="cd03784">
    <property type="entry name" value="GT1_Gtf-like"/>
    <property type="match status" value="1"/>
</dbReference>
<dbReference type="GO" id="GO:0035251">
    <property type="term" value="F:UDP-glucosyltransferase activity"/>
    <property type="evidence" value="ECO:0000318"/>
    <property type="project" value="GO_Central"/>
</dbReference>
<reference evidence="6" key="2">
    <citation type="submission" date="2025-08" db="UniProtKB">
        <authorList>
            <consortium name="RefSeq"/>
        </authorList>
    </citation>
    <scope>IDENTIFICATION</scope>
    <source>
        <tissue evidence="6">Leaf</tissue>
    </source>
</reference>
<sequence length="485" mass="54729">MASTDIHVHVIVIPLMSQSHLIPMIDLSKQLAERGLIVTIITTPRNALRYQATINQAILSGLGIQLVSLPFPCNKAGLPEGCENLDSLPSPHLQTKFLVATSLLQTPLESYLANIDPKPNCIISGLPWTSDVAHKFNIPRFAYQGISCFTLLCSHKMVLHKVHENNEYDNEPFLVPDVPDKIEFTYAQLPKMMKRSSPHIGDGIDIKDIRDQFNQACSSAEGLLVNTFDELEFEYVKSYQKAVMRNVLCVGPLSLCNKMEKDTSIIDEHHCLRWLESMKPRSVVYVCFGSLCHLRPKQLIELGKGLEASNFPFIWIIRDVDYNEEIDKWIINENFEEKVNGKGIVIKGWAPQVLILSHPSTGGFLTHCGWNSTLEGVSAGVPMITWPMFAEQFYNEKLIVQVLKIGVRIGVEVTMHWGEEQNEGIYVKWETVRNAIDKLMCEGQEIRKRAKEFGEKAKKAVQKGGSSYLNITSFIHHLSQTLVTK</sequence>
<dbReference type="RefSeq" id="XP_021835128.2">
    <property type="nucleotide sequence ID" value="XM_021979436.2"/>
</dbReference>
<comment type="similarity">
    <text evidence="1 3">Belongs to the UDP-glycosyltransferase family.</text>
</comment>
<dbReference type="EC" id="2.4.1.-" evidence="4"/>
<dbReference type="KEGG" id="soe:110774847"/>
<evidence type="ECO:0000313" key="6">
    <source>
        <dbReference type="RefSeq" id="XP_021835128.2"/>
    </source>
</evidence>
<accession>A0A9R0HR48</accession>
<keyword evidence="5" id="KW-1185">Reference proteome</keyword>
<protein>
    <recommendedName>
        <fullName evidence="4">Glycosyltransferase</fullName>
        <ecNumber evidence="4">2.4.1.-</ecNumber>
    </recommendedName>
</protein>
<organism evidence="5 6">
    <name type="scientific">Spinacia oleracea</name>
    <name type="common">Spinach</name>
    <dbReference type="NCBI Taxonomy" id="3562"/>
    <lineage>
        <taxon>Eukaryota</taxon>
        <taxon>Viridiplantae</taxon>
        <taxon>Streptophyta</taxon>
        <taxon>Embryophyta</taxon>
        <taxon>Tracheophyta</taxon>
        <taxon>Spermatophyta</taxon>
        <taxon>Magnoliopsida</taxon>
        <taxon>eudicotyledons</taxon>
        <taxon>Gunneridae</taxon>
        <taxon>Pentapetalae</taxon>
        <taxon>Caryophyllales</taxon>
        <taxon>Chenopodiaceae</taxon>
        <taxon>Chenopodioideae</taxon>
        <taxon>Anserineae</taxon>
        <taxon>Spinacia</taxon>
    </lineage>
</organism>
<dbReference type="InterPro" id="IPR002213">
    <property type="entry name" value="UDP_glucos_trans"/>
</dbReference>
<dbReference type="PROSITE" id="PS00375">
    <property type="entry name" value="UDPGT"/>
    <property type="match status" value="1"/>
</dbReference>
<dbReference type="GeneID" id="110774847"/>
<evidence type="ECO:0000256" key="2">
    <source>
        <dbReference type="ARBA" id="ARBA00022679"/>
    </source>
</evidence>
<evidence type="ECO:0000256" key="4">
    <source>
        <dbReference type="RuleBase" id="RU362057"/>
    </source>
</evidence>
<evidence type="ECO:0000313" key="5">
    <source>
        <dbReference type="Proteomes" id="UP000813463"/>
    </source>
</evidence>
<name>A0A9R0HR48_SPIOL</name>
<gene>
    <name evidence="6" type="primary">LOC110774847</name>
</gene>
<keyword evidence="3" id="KW-0328">Glycosyltransferase</keyword>
<dbReference type="SUPFAM" id="SSF53756">
    <property type="entry name" value="UDP-Glycosyltransferase/glycogen phosphorylase"/>
    <property type="match status" value="1"/>
</dbReference>
<proteinExistence type="inferred from homology"/>
<dbReference type="PANTHER" id="PTHR48047">
    <property type="entry name" value="GLYCOSYLTRANSFERASE"/>
    <property type="match status" value="1"/>
</dbReference>
<dbReference type="AlphaFoldDB" id="A0A9R0HR48"/>
<dbReference type="Gene3D" id="3.40.50.2000">
    <property type="entry name" value="Glycogen Phosphorylase B"/>
    <property type="match status" value="2"/>
</dbReference>
<dbReference type="Pfam" id="PF00201">
    <property type="entry name" value="UDPGT"/>
    <property type="match status" value="1"/>
</dbReference>
<reference evidence="5" key="1">
    <citation type="journal article" date="2021" name="Nat. Commun.">
        <title>Genomic analyses provide insights into spinach domestication and the genetic basis of agronomic traits.</title>
        <authorList>
            <person name="Cai X."/>
            <person name="Sun X."/>
            <person name="Xu C."/>
            <person name="Sun H."/>
            <person name="Wang X."/>
            <person name="Ge C."/>
            <person name="Zhang Z."/>
            <person name="Wang Q."/>
            <person name="Fei Z."/>
            <person name="Jiao C."/>
            <person name="Wang Q."/>
        </authorList>
    </citation>
    <scope>NUCLEOTIDE SEQUENCE [LARGE SCALE GENOMIC DNA]</scope>
    <source>
        <strain evidence="5">cv. Varoflay</strain>
    </source>
</reference>